<feature type="domain" description="VOC" evidence="1">
    <location>
        <begin position="14"/>
        <end position="135"/>
    </location>
</feature>
<organism evidence="2 3">
    <name type="scientific">Shimia litoralis</name>
    <dbReference type="NCBI Taxonomy" id="420403"/>
    <lineage>
        <taxon>Bacteria</taxon>
        <taxon>Pseudomonadati</taxon>
        <taxon>Pseudomonadota</taxon>
        <taxon>Alphaproteobacteria</taxon>
        <taxon>Rhodobacterales</taxon>
        <taxon>Roseobacteraceae</taxon>
    </lineage>
</organism>
<dbReference type="Pfam" id="PF00903">
    <property type="entry name" value="Glyoxalase"/>
    <property type="match status" value="1"/>
</dbReference>
<evidence type="ECO:0000259" key="1">
    <source>
        <dbReference type="PROSITE" id="PS51819"/>
    </source>
</evidence>
<proteinExistence type="predicted"/>
<dbReference type="InterPro" id="IPR004360">
    <property type="entry name" value="Glyas_Fos-R_dOase_dom"/>
</dbReference>
<dbReference type="EMBL" id="SULI01000005">
    <property type="protein sequence ID" value="TKZ21390.1"/>
    <property type="molecule type" value="Genomic_DNA"/>
</dbReference>
<reference evidence="2 3" key="1">
    <citation type="submission" date="2019-04" db="EMBL/GenBank/DDBJ databases">
        <title>Genome sequence of Pelagicola litoralis CL-ES2.</title>
        <authorList>
            <person name="Cao J."/>
        </authorList>
    </citation>
    <scope>NUCLEOTIDE SEQUENCE [LARGE SCALE GENOMIC DNA]</scope>
    <source>
        <strain evidence="2 3">CL-ES2</strain>
    </source>
</reference>
<evidence type="ECO:0000313" key="2">
    <source>
        <dbReference type="EMBL" id="TKZ21390.1"/>
    </source>
</evidence>
<keyword evidence="3" id="KW-1185">Reference proteome</keyword>
<dbReference type="Gene3D" id="3.10.180.10">
    <property type="entry name" value="2,3-Dihydroxybiphenyl 1,2-Dioxygenase, domain 1"/>
    <property type="match status" value="1"/>
</dbReference>
<comment type="caution">
    <text evidence="2">The sequence shown here is derived from an EMBL/GenBank/DDBJ whole genome shotgun (WGS) entry which is preliminary data.</text>
</comment>
<dbReference type="RefSeq" id="WP_138015593.1">
    <property type="nucleotide sequence ID" value="NZ_SULI01000005.1"/>
</dbReference>
<gene>
    <name evidence="2" type="ORF">FAP39_06525</name>
</gene>
<dbReference type="OrthoDB" id="9795306at2"/>
<dbReference type="Proteomes" id="UP000306575">
    <property type="component" value="Unassembled WGS sequence"/>
</dbReference>
<sequence>MSSSVAKIPTKPKGFSAVTATISVADISAALGYYQEAMEAEVVETLSVPQTDNMVHAVIKIAGTTVVLVLDENALPYAGPGHVTLHHYLDDVDAAFDRVVAAGAVVSSSIVTNWWGDKTAVVVDPFGVRWSLAQRVEQLKAADRQARLDEFYAEPIAPAEPVEDPKEELAAE</sequence>
<evidence type="ECO:0000313" key="3">
    <source>
        <dbReference type="Proteomes" id="UP000306575"/>
    </source>
</evidence>
<protein>
    <recommendedName>
        <fullName evidence="1">VOC domain-containing protein</fullName>
    </recommendedName>
</protein>
<dbReference type="InterPro" id="IPR029068">
    <property type="entry name" value="Glyas_Bleomycin-R_OHBP_Dase"/>
</dbReference>
<accession>A0A4U7N6C2</accession>
<dbReference type="PANTHER" id="PTHR34109">
    <property type="entry name" value="BNAUNNG04460D PROTEIN-RELATED"/>
    <property type="match status" value="1"/>
</dbReference>
<dbReference type="SUPFAM" id="SSF54593">
    <property type="entry name" value="Glyoxalase/Bleomycin resistance protein/Dihydroxybiphenyl dioxygenase"/>
    <property type="match status" value="1"/>
</dbReference>
<dbReference type="AlphaFoldDB" id="A0A4U7N6C2"/>
<dbReference type="PROSITE" id="PS51819">
    <property type="entry name" value="VOC"/>
    <property type="match status" value="1"/>
</dbReference>
<dbReference type="PANTHER" id="PTHR34109:SF1">
    <property type="entry name" value="VOC DOMAIN-CONTAINING PROTEIN"/>
    <property type="match status" value="1"/>
</dbReference>
<dbReference type="InterPro" id="IPR037523">
    <property type="entry name" value="VOC_core"/>
</dbReference>
<name>A0A4U7N6C2_9RHOB</name>